<feature type="region of interest" description="Disordered" evidence="2">
    <location>
        <begin position="1"/>
        <end position="53"/>
    </location>
</feature>
<dbReference type="InterPro" id="IPR003877">
    <property type="entry name" value="SPRY_dom"/>
</dbReference>
<gene>
    <name evidence="4" type="ORF">PVAG01_08621</name>
</gene>
<dbReference type="PANTHER" id="PTHR10598">
    <property type="entry name" value="SET1/ASH2 HISTONE METHYLTRANSFERASE COMPLEX SUBUNIT ASH2"/>
    <property type="match status" value="1"/>
</dbReference>
<accession>A0ABR4P9X8</accession>
<dbReference type="InterPro" id="IPR037353">
    <property type="entry name" value="ASH2"/>
</dbReference>
<protein>
    <submittedName>
        <fullName evidence="4">Set1 complex component ash2</fullName>
    </submittedName>
</protein>
<reference evidence="4 5" key="1">
    <citation type="submission" date="2024-06" db="EMBL/GenBank/DDBJ databases">
        <title>Complete genome of Phlyctema vagabunda strain 19-DSS-EL-015.</title>
        <authorList>
            <person name="Fiorenzani C."/>
        </authorList>
    </citation>
    <scope>NUCLEOTIDE SEQUENCE [LARGE SCALE GENOMIC DNA]</scope>
    <source>
        <strain evidence="4 5">19-DSS-EL-015</strain>
    </source>
</reference>
<dbReference type="EMBL" id="JBFCZG010000007">
    <property type="protein sequence ID" value="KAL3420122.1"/>
    <property type="molecule type" value="Genomic_DNA"/>
</dbReference>
<dbReference type="Gene3D" id="2.60.120.920">
    <property type="match status" value="1"/>
</dbReference>
<evidence type="ECO:0000259" key="3">
    <source>
        <dbReference type="SMART" id="SM00449"/>
    </source>
</evidence>
<feature type="compositionally biased region" description="Low complexity" evidence="2">
    <location>
        <begin position="1"/>
        <end position="24"/>
    </location>
</feature>
<evidence type="ECO:0000256" key="2">
    <source>
        <dbReference type="SAM" id="MobiDB-lite"/>
    </source>
</evidence>
<dbReference type="PANTHER" id="PTHR10598:SF0">
    <property type="entry name" value="SET1_ASH2 HISTONE METHYLTRANSFERASE COMPLEX SUBUNIT ASH2"/>
    <property type="match status" value="1"/>
</dbReference>
<keyword evidence="5" id="KW-1185">Reference proteome</keyword>
<proteinExistence type="inferred from homology"/>
<comment type="similarity">
    <text evidence="1">Belongs to the cclA family.</text>
</comment>
<organism evidence="4 5">
    <name type="scientific">Phlyctema vagabunda</name>
    <dbReference type="NCBI Taxonomy" id="108571"/>
    <lineage>
        <taxon>Eukaryota</taxon>
        <taxon>Fungi</taxon>
        <taxon>Dikarya</taxon>
        <taxon>Ascomycota</taxon>
        <taxon>Pezizomycotina</taxon>
        <taxon>Leotiomycetes</taxon>
        <taxon>Helotiales</taxon>
        <taxon>Dermateaceae</taxon>
        <taxon>Phlyctema</taxon>
    </lineage>
</organism>
<evidence type="ECO:0000313" key="4">
    <source>
        <dbReference type="EMBL" id="KAL3420122.1"/>
    </source>
</evidence>
<comment type="caution">
    <text evidence="4">The sequence shown here is derived from an EMBL/GenBank/DDBJ whole genome shotgun (WGS) entry which is preliminary data.</text>
</comment>
<dbReference type="SMART" id="SM00449">
    <property type="entry name" value="SPRY"/>
    <property type="match status" value="1"/>
</dbReference>
<sequence length="462" mass="50545">MDGNASTGANSGANTNAAAGASTNTKRKITTSAKKRDATGAPKTSHTKDHDVDDLSNPVILIAHNEHQQTSRDPPPLIKFTLQLEVQGIKFFSSDLVGKDSKTDQRYTYARVDDLFPAIKARPLDLAPFKAGFNIAEKGLTMVTNADHTMASNTKGWQSIRANVCAREGSYYCEFKVINGIDAPHAKQTLGSQGKPFVRFGFSRREDHLERPVGSTVYGYGIRDVNGESRWNARLLPMTTGGNSEEKSFAPIGTVVGLRINLPSLELHRKVVDGTYNKAVDLDTHETGLKYWTADNIVRDRLVVSTSKSTRLQVCDYKPNPKLDGLTGRFDDTSEYQIPPSPNHPLTELRSLPGSSIQLYKNGKLVRTAFEDLLAFLPPASKPENAFGVRPGMDDGDVGYFPTATCTYAGAVELNCGPNFWFPPEDLGKAGANGAELQPISNRYDEQVAESCVWDIIDEVTQ</sequence>
<feature type="domain" description="SPRY" evidence="3">
    <location>
        <begin position="168"/>
        <end position="420"/>
    </location>
</feature>
<dbReference type="Proteomes" id="UP001629113">
    <property type="component" value="Unassembled WGS sequence"/>
</dbReference>
<evidence type="ECO:0000256" key="1">
    <source>
        <dbReference type="ARBA" id="ARBA00038149"/>
    </source>
</evidence>
<name>A0ABR4P9X8_9HELO</name>
<evidence type="ECO:0000313" key="5">
    <source>
        <dbReference type="Proteomes" id="UP001629113"/>
    </source>
</evidence>
<dbReference type="CDD" id="cd12872">
    <property type="entry name" value="SPRY_Ash2"/>
    <property type="match status" value="1"/>
</dbReference>
<dbReference type="InterPro" id="IPR043136">
    <property type="entry name" value="B30.2/SPRY_sf"/>
</dbReference>